<comment type="similarity">
    <text evidence="1">Belongs to the LacAB/RpiB family.</text>
</comment>
<feature type="active site" description="Proton donor" evidence="3">
    <location>
        <position position="98"/>
    </location>
</feature>
<dbReference type="AlphaFoldDB" id="D0LGA0"/>
<evidence type="ECO:0000256" key="2">
    <source>
        <dbReference type="ARBA" id="ARBA00023235"/>
    </source>
</evidence>
<dbReference type="GO" id="GO:0009052">
    <property type="term" value="P:pentose-phosphate shunt, non-oxidative branch"/>
    <property type="evidence" value="ECO:0007669"/>
    <property type="project" value="TreeGrafter"/>
</dbReference>
<dbReference type="PANTHER" id="PTHR30345">
    <property type="entry name" value="RIBOSE-5-PHOSPHATE ISOMERASE B"/>
    <property type="match status" value="1"/>
</dbReference>
<dbReference type="SUPFAM" id="SSF89623">
    <property type="entry name" value="Ribose/Galactose isomerase RpiB/AlsB"/>
    <property type="match status" value="1"/>
</dbReference>
<organism evidence="5 6">
    <name type="scientific">Haliangium ochraceum (strain DSM 14365 / JCM 11303 / SMP-2)</name>
    <dbReference type="NCBI Taxonomy" id="502025"/>
    <lineage>
        <taxon>Bacteria</taxon>
        <taxon>Pseudomonadati</taxon>
        <taxon>Myxococcota</taxon>
        <taxon>Polyangia</taxon>
        <taxon>Haliangiales</taxon>
        <taxon>Kofleriaceae</taxon>
        <taxon>Haliangium</taxon>
    </lineage>
</organism>
<keyword evidence="6" id="KW-1185">Reference proteome</keyword>
<evidence type="ECO:0000256" key="1">
    <source>
        <dbReference type="ARBA" id="ARBA00008754"/>
    </source>
</evidence>
<dbReference type="GO" id="GO:0019316">
    <property type="term" value="P:D-allose catabolic process"/>
    <property type="evidence" value="ECO:0007669"/>
    <property type="project" value="TreeGrafter"/>
</dbReference>
<dbReference type="PANTHER" id="PTHR30345:SF0">
    <property type="entry name" value="DNA DAMAGE-REPAIR_TOLERATION PROTEIN DRT102"/>
    <property type="match status" value="1"/>
</dbReference>
<dbReference type="STRING" id="502025.Hoch_5648"/>
<feature type="binding site" evidence="4">
    <location>
        <position position="132"/>
    </location>
    <ligand>
        <name>D-ribulose 5-phosphate</name>
        <dbReference type="ChEBI" id="CHEBI:58121"/>
    </ligand>
</feature>
<feature type="binding site" evidence="4">
    <location>
        <position position="99"/>
    </location>
    <ligand>
        <name>D-ribulose 5-phosphate</name>
        <dbReference type="ChEBI" id="CHEBI:58121"/>
    </ligand>
</feature>
<dbReference type="InterPro" id="IPR004785">
    <property type="entry name" value="RpiB"/>
</dbReference>
<feature type="binding site" evidence="4">
    <location>
        <position position="109"/>
    </location>
    <ligand>
        <name>D-ribulose 5-phosphate</name>
        <dbReference type="ChEBI" id="CHEBI:58121"/>
    </ligand>
</feature>
<dbReference type="InterPro" id="IPR036569">
    <property type="entry name" value="RpiB_LacA_LacB_sf"/>
</dbReference>
<evidence type="ECO:0000313" key="5">
    <source>
        <dbReference type="EMBL" id="ACY18125.1"/>
    </source>
</evidence>
<protein>
    <submittedName>
        <fullName evidence="5">Sugar-phosphate isomerase, RpiB/LacA/LacB family</fullName>
    </submittedName>
</protein>
<gene>
    <name evidence="5" type="ordered locus">Hoch_5648</name>
</gene>
<dbReference type="GO" id="GO:0004751">
    <property type="term" value="F:ribose-5-phosphate isomerase activity"/>
    <property type="evidence" value="ECO:0007669"/>
    <property type="project" value="TreeGrafter"/>
</dbReference>
<keyword evidence="2 5" id="KW-0413">Isomerase</keyword>
<feature type="binding site" evidence="4">
    <location>
        <begin position="66"/>
        <end position="70"/>
    </location>
    <ligand>
        <name>D-ribulose 5-phosphate</name>
        <dbReference type="ChEBI" id="CHEBI:58121"/>
    </ligand>
</feature>
<proteinExistence type="inferred from homology"/>
<dbReference type="NCBIfam" id="TIGR00689">
    <property type="entry name" value="rpiB_lacA_lacB"/>
    <property type="match status" value="1"/>
</dbReference>
<dbReference type="NCBIfam" id="TIGR01120">
    <property type="entry name" value="rpiB"/>
    <property type="match status" value="1"/>
</dbReference>
<dbReference type="Gene3D" id="3.40.1400.10">
    <property type="entry name" value="Sugar-phosphate isomerase, RpiB/LacA/LacB"/>
    <property type="match status" value="1"/>
</dbReference>
<name>D0LGA0_HALO1</name>
<dbReference type="HOGENOM" id="CLU_091396_4_1_7"/>
<accession>D0LGA0</accession>
<feature type="active site" description="Proton acceptor" evidence="3">
    <location>
        <position position="65"/>
    </location>
</feature>
<dbReference type="RefSeq" id="WP_012830717.1">
    <property type="nucleotide sequence ID" value="NC_013440.1"/>
</dbReference>
<sequence>MKWFAGADHAGYELKQQLVAVLRALGDEVEDLGTHGSESVDYPDFGAAVGRKVAAEAGTLGLVVCGSGMGICIAANKIAGVRAVAVSCAYAARMARAHNDANVLALGQRIVGVGVAEDALRAFRDGVFEGGRHQRRVDKLSALEGADPAAGADPAGADSV</sequence>
<dbReference type="OrthoDB" id="1778624at2"/>
<reference evidence="5 6" key="1">
    <citation type="journal article" date="2010" name="Stand. Genomic Sci.">
        <title>Complete genome sequence of Haliangium ochraceum type strain (SMP-2).</title>
        <authorList>
            <consortium name="US DOE Joint Genome Institute (JGI-PGF)"/>
            <person name="Ivanova N."/>
            <person name="Daum C."/>
            <person name="Lang E."/>
            <person name="Abt B."/>
            <person name="Kopitz M."/>
            <person name="Saunders E."/>
            <person name="Lapidus A."/>
            <person name="Lucas S."/>
            <person name="Glavina Del Rio T."/>
            <person name="Nolan M."/>
            <person name="Tice H."/>
            <person name="Copeland A."/>
            <person name="Cheng J.F."/>
            <person name="Chen F."/>
            <person name="Bruce D."/>
            <person name="Goodwin L."/>
            <person name="Pitluck S."/>
            <person name="Mavromatis K."/>
            <person name="Pati A."/>
            <person name="Mikhailova N."/>
            <person name="Chen A."/>
            <person name="Palaniappan K."/>
            <person name="Land M."/>
            <person name="Hauser L."/>
            <person name="Chang Y.J."/>
            <person name="Jeffries C.D."/>
            <person name="Detter J.C."/>
            <person name="Brettin T."/>
            <person name="Rohde M."/>
            <person name="Goker M."/>
            <person name="Bristow J."/>
            <person name="Markowitz V."/>
            <person name="Eisen J.A."/>
            <person name="Hugenholtz P."/>
            <person name="Kyrpides N.C."/>
            <person name="Klenk H.P."/>
        </authorList>
    </citation>
    <scope>NUCLEOTIDE SEQUENCE [LARGE SCALE GENOMIC DNA]</scope>
    <source>
        <strain evidence="6">DSM 14365 / CIP 107738 / JCM 11303 / AJ 13395 / SMP-2</strain>
    </source>
</reference>
<dbReference type="KEGG" id="hoh:Hoch_5648"/>
<evidence type="ECO:0000313" key="6">
    <source>
        <dbReference type="Proteomes" id="UP000001880"/>
    </source>
</evidence>
<dbReference type="Pfam" id="PF02502">
    <property type="entry name" value="LacAB_rpiB"/>
    <property type="match status" value="1"/>
</dbReference>
<evidence type="ECO:0000256" key="4">
    <source>
        <dbReference type="PIRSR" id="PIRSR005384-2"/>
    </source>
</evidence>
<dbReference type="EMBL" id="CP001804">
    <property type="protein sequence ID" value="ACY18125.1"/>
    <property type="molecule type" value="Genomic_DNA"/>
</dbReference>
<feature type="binding site" evidence="4">
    <location>
        <begin position="8"/>
        <end position="9"/>
    </location>
    <ligand>
        <name>D-ribulose 5-phosphate</name>
        <dbReference type="ChEBI" id="CHEBI:58121"/>
    </ligand>
</feature>
<dbReference type="Proteomes" id="UP000001880">
    <property type="component" value="Chromosome"/>
</dbReference>
<feature type="binding site" evidence="4">
    <location>
        <position position="136"/>
    </location>
    <ligand>
        <name>D-ribulose 5-phosphate</name>
        <dbReference type="ChEBI" id="CHEBI:58121"/>
    </ligand>
</feature>
<dbReference type="InterPro" id="IPR003500">
    <property type="entry name" value="RpiB_LacA_LacB"/>
</dbReference>
<dbReference type="PIRSF" id="PIRSF005384">
    <property type="entry name" value="RpiB_LacA_B"/>
    <property type="match status" value="1"/>
</dbReference>
<dbReference type="NCBIfam" id="NF004051">
    <property type="entry name" value="PRK05571.1"/>
    <property type="match status" value="1"/>
</dbReference>
<evidence type="ECO:0000256" key="3">
    <source>
        <dbReference type="PIRSR" id="PIRSR005384-1"/>
    </source>
</evidence>
<dbReference type="eggNOG" id="COG0698">
    <property type="taxonomic scope" value="Bacteria"/>
</dbReference>